<dbReference type="PANTHER" id="PTHR36503:SF2">
    <property type="entry name" value="BLR2408 PROTEIN"/>
    <property type="match status" value="1"/>
</dbReference>
<reference evidence="1" key="1">
    <citation type="submission" date="2022-11" db="EMBL/GenBank/DDBJ databases">
        <authorList>
            <person name="Graham C."/>
            <person name="Newman J.D."/>
        </authorList>
    </citation>
    <scope>NUCLEOTIDE SEQUENCE</scope>
    <source>
        <strain evidence="1">DSM 19486</strain>
    </source>
</reference>
<dbReference type="Proteomes" id="UP001142592">
    <property type="component" value="Unassembled WGS sequence"/>
</dbReference>
<dbReference type="GO" id="GO:0051213">
    <property type="term" value="F:dioxygenase activity"/>
    <property type="evidence" value="ECO:0007669"/>
    <property type="project" value="UniProtKB-KW"/>
</dbReference>
<dbReference type="AlphaFoldDB" id="A0A9X3DG41"/>
<dbReference type="RefSeq" id="WP_010601463.1">
    <property type="nucleotide sequence ID" value="NZ_JAPJUH010000003.1"/>
</dbReference>
<gene>
    <name evidence="1" type="ORF">OQZ29_10785</name>
</gene>
<organism evidence="1 2">
    <name type="scientific">Pedobacter agri</name>
    <dbReference type="NCBI Taxonomy" id="454586"/>
    <lineage>
        <taxon>Bacteria</taxon>
        <taxon>Pseudomonadati</taxon>
        <taxon>Bacteroidota</taxon>
        <taxon>Sphingobacteriia</taxon>
        <taxon>Sphingobacteriales</taxon>
        <taxon>Sphingobacteriaceae</taxon>
        <taxon>Pedobacter</taxon>
    </lineage>
</organism>
<protein>
    <submittedName>
        <fullName evidence="1">Extradiol dioxygenase</fullName>
    </submittedName>
</protein>
<evidence type="ECO:0000313" key="2">
    <source>
        <dbReference type="Proteomes" id="UP001142592"/>
    </source>
</evidence>
<proteinExistence type="predicted"/>
<name>A0A9X3DG41_9SPHI</name>
<dbReference type="EMBL" id="JAPJUH010000003">
    <property type="protein sequence ID" value="MCX3265233.1"/>
    <property type="molecule type" value="Genomic_DNA"/>
</dbReference>
<accession>A0A9X3DG41</accession>
<keyword evidence="1" id="KW-0223">Dioxygenase</keyword>
<sequence>MIKSLWVNLPVKNVKNSKDFFTKIGFQLNLKHGVRDDSACFMVGDDNFIIMFFEKPLFEDFVATSVADSRSGSEVLFSFDAESAEEVDDFAKKVVEAGGTLYAAPGYKDGWMYGCGFIDLDGQRWNILHMDLGKMPLG</sequence>
<dbReference type="Gene3D" id="3.10.180.10">
    <property type="entry name" value="2,3-Dihydroxybiphenyl 1,2-Dioxygenase, domain 1"/>
    <property type="match status" value="1"/>
</dbReference>
<keyword evidence="2" id="KW-1185">Reference proteome</keyword>
<dbReference type="PANTHER" id="PTHR36503">
    <property type="entry name" value="BLR2520 PROTEIN"/>
    <property type="match status" value="1"/>
</dbReference>
<comment type="caution">
    <text evidence="1">The sequence shown here is derived from an EMBL/GenBank/DDBJ whole genome shotgun (WGS) entry which is preliminary data.</text>
</comment>
<keyword evidence="1" id="KW-0560">Oxidoreductase</keyword>
<dbReference type="InterPro" id="IPR029068">
    <property type="entry name" value="Glyas_Bleomycin-R_OHBP_Dase"/>
</dbReference>
<dbReference type="SUPFAM" id="SSF54593">
    <property type="entry name" value="Glyoxalase/Bleomycin resistance protein/Dihydroxybiphenyl dioxygenase"/>
    <property type="match status" value="1"/>
</dbReference>
<evidence type="ECO:0000313" key="1">
    <source>
        <dbReference type="EMBL" id="MCX3265233.1"/>
    </source>
</evidence>